<dbReference type="SMART" id="SM00530">
    <property type="entry name" value="HTH_XRE"/>
    <property type="match status" value="1"/>
</dbReference>
<dbReference type="InterPro" id="IPR036286">
    <property type="entry name" value="LexA/Signal_pep-like_sf"/>
</dbReference>
<dbReference type="GO" id="GO:0003677">
    <property type="term" value="F:DNA binding"/>
    <property type="evidence" value="ECO:0007669"/>
    <property type="project" value="UniProtKB-KW"/>
</dbReference>
<proteinExistence type="predicted"/>
<protein>
    <recommendedName>
        <fullName evidence="4">HTH cro/C1-type domain-containing protein</fullName>
    </recommendedName>
</protein>
<keyword evidence="6" id="KW-1185">Reference proteome</keyword>
<dbReference type="PANTHER" id="PTHR40661:SF1">
    <property type="entry name" value="HTH CRO_C1-TYPE DOMAIN-CONTAINING PROTEIN"/>
    <property type="match status" value="1"/>
</dbReference>
<sequence length="255" mass="28630">MSYAGKNLRYLRKLRGWTQEEFANKLNIKRSLVGAYEEERAEPRLEVLEVICGLFKLSLDELLLEDLTASGGKGNGGGSYLDKRRQMKMSVEVQQIHFVPVKAAAGYLAGYADPEFVDELNTFTLPMLAPGQYRAFEIIGDSMLPTPSGSVIVGEKVTEMEDVKSSNTYIVISKGEGIVYKRIMRNTKAKNKLTLVSDNPIYEPYNVNTEDVLEVWKAQMIITKANTQQLWDVNQLAGLVNNLQEQVSNLKKKIS</sequence>
<dbReference type="PANTHER" id="PTHR40661">
    <property type="match status" value="1"/>
</dbReference>
<dbReference type="Pfam" id="PF00717">
    <property type="entry name" value="Peptidase_S24"/>
    <property type="match status" value="1"/>
</dbReference>
<evidence type="ECO:0000259" key="4">
    <source>
        <dbReference type="PROSITE" id="PS50943"/>
    </source>
</evidence>
<dbReference type="RefSeq" id="WP_188949952.1">
    <property type="nucleotide sequence ID" value="NZ_BMIB01000001.1"/>
</dbReference>
<evidence type="ECO:0000256" key="3">
    <source>
        <dbReference type="ARBA" id="ARBA00023163"/>
    </source>
</evidence>
<dbReference type="InterPro" id="IPR015927">
    <property type="entry name" value="Peptidase_S24_S26A/B/C"/>
</dbReference>
<gene>
    <name evidence="5" type="ORF">GCM10011379_02680</name>
</gene>
<accession>A0A917IMN2</accession>
<dbReference type="SUPFAM" id="SSF47413">
    <property type="entry name" value="lambda repressor-like DNA-binding domains"/>
    <property type="match status" value="1"/>
</dbReference>
<evidence type="ECO:0000256" key="2">
    <source>
        <dbReference type="ARBA" id="ARBA00023125"/>
    </source>
</evidence>
<dbReference type="SUPFAM" id="SSF51306">
    <property type="entry name" value="LexA/Signal peptidase"/>
    <property type="match status" value="1"/>
</dbReference>
<keyword evidence="3" id="KW-0804">Transcription</keyword>
<dbReference type="Gene3D" id="1.10.260.40">
    <property type="entry name" value="lambda repressor-like DNA-binding domains"/>
    <property type="match status" value="1"/>
</dbReference>
<evidence type="ECO:0000256" key="1">
    <source>
        <dbReference type="ARBA" id="ARBA00023015"/>
    </source>
</evidence>
<dbReference type="InterPro" id="IPR039418">
    <property type="entry name" value="LexA-like"/>
</dbReference>
<evidence type="ECO:0000313" key="6">
    <source>
        <dbReference type="Proteomes" id="UP000627292"/>
    </source>
</evidence>
<dbReference type="InterPro" id="IPR001387">
    <property type="entry name" value="Cro/C1-type_HTH"/>
</dbReference>
<dbReference type="Gene3D" id="2.10.109.10">
    <property type="entry name" value="Umud Fragment, subunit A"/>
    <property type="match status" value="1"/>
</dbReference>
<dbReference type="InterPro" id="IPR010982">
    <property type="entry name" value="Lambda_DNA-bd_dom_sf"/>
</dbReference>
<dbReference type="Proteomes" id="UP000627292">
    <property type="component" value="Unassembled WGS sequence"/>
</dbReference>
<keyword evidence="1" id="KW-0805">Transcription regulation</keyword>
<organism evidence="5 6">
    <name type="scientific">Filimonas zeae</name>
    <dbReference type="NCBI Taxonomy" id="1737353"/>
    <lineage>
        <taxon>Bacteria</taxon>
        <taxon>Pseudomonadati</taxon>
        <taxon>Bacteroidota</taxon>
        <taxon>Chitinophagia</taxon>
        <taxon>Chitinophagales</taxon>
        <taxon>Chitinophagaceae</taxon>
        <taxon>Filimonas</taxon>
    </lineage>
</organism>
<reference evidence="5" key="1">
    <citation type="journal article" date="2014" name="Int. J. Syst. Evol. Microbiol.">
        <title>Complete genome sequence of Corynebacterium casei LMG S-19264T (=DSM 44701T), isolated from a smear-ripened cheese.</title>
        <authorList>
            <consortium name="US DOE Joint Genome Institute (JGI-PGF)"/>
            <person name="Walter F."/>
            <person name="Albersmeier A."/>
            <person name="Kalinowski J."/>
            <person name="Ruckert C."/>
        </authorList>
    </citation>
    <scope>NUCLEOTIDE SEQUENCE</scope>
    <source>
        <strain evidence="5">CGMCC 1.15290</strain>
    </source>
</reference>
<evidence type="ECO:0000313" key="5">
    <source>
        <dbReference type="EMBL" id="GGH57718.1"/>
    </source>
</evidence>
<dbReference type="EMBL" id="BMIB01000001">
    <property type="protein sequence ID" value="GGH57718.1"/>
    <property type="molecule type" value="Genomic_DNA"/>
</dbReference>
<name>A0A917IMN2_9BACT</name>
<dbReference type="PROSITE" id="PS50943">
    <property type="entry name" value="HTH_CROC1"/>
    <property type="match status" value="1"/>
</dbReference>
<comment type="caution">
    <text evidence="5">The sequence shown here is derived from an EMBL/GenBank/DDBJ whole genome shotgun (WGS) entry which is preliminary data.</text>
</comment>
<feature type="domain" description="HTH cro/C1-type" evidence="4">
    <location>
        <begin position="8"/>
        <end position="62"/>
    </location>
</feature>
<dbReference type="CDD" id="cd00093">
    <property type="entry name" value="HTH_XRE"/>
    <property type="match status" value="1"/>
</dbReference>
<keyword evidence="2" id="KW-0238">DNA-binding</keyword>
<dbReference type="AlphaFoldDB" id="A0A917IMN2"/>
<dbReference type="Pfam" id="PF01381">
    <property type="entry name" value="HTH_3"/>
    <property type="match status" value="1"/>
</dbReference>
<reference evidence="5" key="2">
    <citation type="submission" date="2020-09" db="EMBL/GenBank/DDBJ databases">
        <authorList>
            <person name="Sun Q."/>
            <person name="Zhou Y."/>
        </authorList>
    </citation>
    <scope>NUCLEOTIDE SEQUENCE</scope>
    <source>
        <strain evidence="5">CGMCC 1.15290</strain>
    </source>
</reference>
<dbReference type="CDD" id="cd06529">
    <property type="entry name" value="S24_LexA-like"/>
    <property type="match status" value="1"/>
</dbReference>